<dbReference type="EC" id="3.1.3.16" evidence="3"/>
<evidence type="ECO:0000256" key="8">
    <source>
        <dbReference type="ARBA" id="ARBA00042520"/>
    </source>
</evidence>
<evidence type="ECO:0000256" key="4">
    <source>
        <dbReference type="ARBA" id="ARBA00022787"/>
    </source>
</evidence>
<evidence type="ECO:0000256" key="2">
    <source>
        <dbReference type="ARBA" id="ARBA00006717"/>
    </source>
</evidence>
<keyword evidence="4" id="KW-0496">Mitochondrion</keyword>
<comment type="subcellular location">
    <subcellularLocation>
        <location evidence="1">Mitochondrion outer membrane</location>
    </subcellularLocation>
</comment>
<evidence type="ECO:0000256" key="5">
    <source>
        <dbReference type="ARBA" id="ARBA00022801"/>
    </source>
</evidence>
<keyword evidence="4" id="KW-1000">Mitochondrion outer membrane</keyword>
<dbReference type="EMBL" id="BTRK01000002">
    <property type="protein sequence ID" value="GMR35406.1"/>
    <property type="molecule type" value="Genomic_DNA"/>
</dbReference>
<dbReference type="SUPFAM" id="SSF53254">
    <property type="entry name" value="Phosphoglycerate mutase-like"/>
    <property type="match status" value="1"/>
</dbReference>
<evidence type="ECO:0000256" key="9">
    <source>
        <dbReference type="ARBA" id="ARBA00047761"/>
    </source>
</evidence>
<evidence type="ECO:0000256" key="7">
    <source>
        <dbReference type="ARBA" id="ARBA00040722"/>
    </source>
</evidence>
<comment type="similarity">
    <text evidence="2">Belongs to the phosphoglycerate mutase family. BPG-dependent PGAM subfamily.</text>
</comment>
<dbReference type="SMART" id="SM00855">
    <property type="entry name" value="PGAM"/>
    <property type="match status" value="1"/>
</dbReference>
<keyword evidence="4" id="KW-0472">Membrane</keyword>
<dbReference type="InterPro" id="IPR029033">
    <property type="entry name" value="His_PPase_superfam"/>
</dbReference>
<dbReference type="Pfam" id="PF00300">
    <property type="entry name" value="His_Phos_1"/>
    <property type="match status" value="2"/>
</dbReference>
<dbReference type="CDD" id="cd07067">
    <property type="entry name" value="HP_PGM_like"/>
    <property type="match status" value="1"/>
</dbReference>
<comment type="catalytic activity">
    <reaction evidence="9">
        <text>O-phospho-L-seryl-[protein] + H2O = L-seryl-[protein] + phosphate</text>
        <dbReference type="Rhea" id="RHEA:20629"/>
        <dbReference type="Rhea" id="RHEA-COMP:9863"/>
        <dbReference type="Rhea" id="RHEA-COMP:11604"/>
        <dbReference type="ChEBI" id="CHEBI:15377"/>
        <dbReference type="ChEBI" id="CHEBI:29999"/>
        <dbReference type="ChEBI" id="CHEBI:43474"/>
        <dbReference type="ChEBI" id="CHEBI:83421"/>
        <dbReference type="EC" id="3.1.3.16"/>
    </reaction>
</comment>
<organism evidence="11 12">
    <name type="scientific">Pristionchus mayeri</name>
    <dbReference type="NCBI Taxonomy" id="1317129"/>
    <lineage>
        <taxon>Eukaryota</taxon>
        <taxon>Metazoa</taxon>
        <taxon>Ecdysozoa</taxon>
        <taxon>Nematoda</taxon>
        <taxon>Chromadorea</taxon>
        <taxon>Rhabditida</taxon>
        <taxon>Rhabditina</taxon>
        <taxon>Diplogasteromorpha</taxon>
        <taxon>Diplogasteroidea</taxon>
        <taxon>Neodiplogasteridae</taxon>
        <taxon>Pristionchus</taxon>
    </lineage>
</organism>
<dbReference type="AlphaFoldDB" id="A0AAN5CBQ5"/>
<proteinExistence type="inferred from homology"/>
<reference evidence="12" key="1">
    <citation type="submission" date="2022-10" db="EMBL/GenBank/DDBJ databases">
        <title>Genome assembly of Pristionchus species.</title>
        <authorList>
            <person name="Yoshida K."/>
            <person name="Sommer R.J."/>
        </authorList>
    </citation>
    <scope>NUCLEOTIDE SEQUENCE [LARGE SCALE GENOMIC DNA]</scope>
    <source>
        <strain evidence="12">RS5460</strain>
    </source>
</reference>
<dbReference type="Proteomes" id="UP001328107">
    <property type="component" value="Unassembled WGS sequence"/>
</dbReference>
<evidence type="ECO:0000256" key="3">
    <source>
        <dbReference type="ARBA" id="ARBA00013081"/>
    </source>
</evidence>
<name>A0AAN5CBQ5_9BILA</name>
<dbReference type="GO" id="GO:0004722">
    <property type="term" value="F:protein serine/threonine phosphatase activity"/>
    <property type="evidence" value="ECO:0007669"/>
    <property type="project" value="UniProtKB-EC"/>
</dbReference>
<comment type="catalytic activity">
    <reaction evidence="10">
        <text>O-phospho-L-threonyl-[protein] + H2O = L-threonyl-[protein] + phosphate</text>
        <dbReference type="Rhea" id="RHEA:47004"/>
        <dbReference type="Rhea" id="RHEA-COMP:11060"/>
        <dbReference type="Rhea" id="RHEA-COMP:11605"/>
        <dbReference type="ChEBI" id="CHEBI:15377"/>
        <dbReference type="ChEBI" id="CHEBI:30013"/>
        <dbReference type="ChEBI" id="CHEBI:43474"/>
        <dbReference type="ChEBI" id="CHEBI:61977"/>
        <dbReference type="EC" id="3.1.3.16"/>
    </reaction>
</comment>
<dbReference type="InterPro" id="IPR051021">
    <property type="entry name" value="Mito_Ser/Thr_phosphatase"/>
</dbReference>
<gene>
    <name evidence="11" type="ORF">PMAYCL1PPCAC_05601</name>
</gene>
<dbReference type="GO" id="GO:0005741">
    <property type="term" value="C:mitochondrial outer membrane"/>
    <property type="evidence" value="ECO:0007669"/>
    <property type="project" value="UniProtKB-SubCell"/>
</dbReference>
<sequence>MGVFSRVVKSTVPLGAAAVTAYVYKDEIAADGIRGVVAPFRELNALVRHASSSWVNSSSTFDADFPRGKWNHNWDFRDPMSLINERKYSKATDEEKEKMIQEQTATASRTIVLIRHGQYDEETKPHALTPLGREQAILVGKRLAHLAEKKPIDEVIMSTMTRATETANLILEQLPSSVARSSDSCLEEGAPYPPEPSVGHWRPHAKKFFSEGARIESAFRKYIHRASPRQKKNSIDVIVCHANVIRYFICRALQFPPEGWLRMSLGNSSITVIVVRPEGSVSIRALGDVGHLPAEKISFSQNTYHVCY</sequence>
<evidence type="ECO:0000313" key="12">
    <source>
        <dbReference type="Proteomes" id="UP001328107"/>
    </source>
</evidence>
<evidence type="ECO:0000256" key="1">
    <source>
        <dbReference type="ARBA" id="ARBA00004294"/>
    </source>
</evidence>
<dbReference type="PANTHER" id="PTHR20935:SF0">
    <property type="entry name" value="SERINE_THREONINE-PROTEIN PHOSPHATASE PGAM5, MITOCHONDRIAL"/>
    <property type="match status" value="1"/>
</dbReference>
<protein>
    <recommendedName>
        <fullName evidence="6">Serine/threonine-protein phosphatase PGAM5, mitochondrial</fullName>
        <ecNumber evidence="3">3.1.3.16</ecNumber>
    </recommendedName>
    <alternativeName>
        <fullName evidence="8">Phosphoglycerate mutase family member 5 homolog</fullName>
    </alternativeName>
    <alternativeName>
        <fullName evidence="7">Serine/threonine-protein phosphatase Pgam5, mitochondrial</fullName>
    </alternativeName>
</protein>
<dbReference type="InterPro" id="IPR013078">
    <property type="entry name" value="His_Pase_superF_clade-1"/>
</dbReference>
<accession>A0AAN5CBQ5</accession>
<dbReference type="PANTHER" id="PTHR20935">
    <property type="entry name" value="PHOSPHOGLYCERATE MUTASE-RELATED"/>
    <property type="match status" value="1"/>
</dbReference>
<keyword evidence="12" id="KW-1185">Reference proteome</keyword>
<evidence type="ECO:0000256" key="10">
    <source>
        <dbReference type="ARBA" id="ARBA00048336"/>
    </source>
</evidence>
<evidence type="ECO:0000256" key="6">
    <source>
        <dbReference type="ARBA" id="ARBA00039765"/>
    </source>
</evidence>
<comment type="caution">
    <text evidence="11">The sequence shown here is derived from an EMBL/GenBank/DDBJ whole genome shotgun (WGS) entry which is preliminary data.</text>
</comment>
<keyword evidence="5" id="KW-0378">Hydrolase</keyword>
<dbReference type="GO" id="GO:0090141">
    <property type="term" value="P:positive regulation of mitochondrial fission"/>
    <property type="evidence" value="ECO:0007669"/>
    <property type="project" value="TreeGrafter"/>
</dbReference>
<evidence type="ECO:0000313" key="11">
    <source>
        <dbReference type="EMBL" id="GMR35406.1"/>
    </source>
</evidence>
<dbReference type="Gene3D" id="3.40.50.1240">
    <property type="entry name" value="Phosphoglycerate mutase-like"/>
    <property type="match status" value="1"/>
</dbReference>